<sequence length="31" mass="3539">MSSPRICKPHVAVKHNHINQVSGENFNHNSR</sequence>
<name>A0A0A9GJ06_ARUDO</name>
<reference evidence="2" key="2">
    <citation type="journal article" date="2015" name="Data Brief">
        <title>Shoot transcriptome of the giant reed, Arundo donax.</title>
        <authorList>
            <person name="Barrero R.A."/>
            <person name="Guerrero F.D."/>
            <person name="Moolhuijzen P."/>
            <person name="Goolsby J.A."/>
            <person name="Tidwell J."/>
            <person name="Bellgard S.E."/>
            <person name="Bellgard M.I."/>
        </authorList>
    </citation>
    <scope>NUCLEOTIDE SEQUENCE</scope>
    <source>
        <tissue evidence="2">Shoot tissue taken approximately 20 cm above the soil surface</tissue>
    </source>
</reference>
<evidence type="ECO:0000313" key="2">
    <source>
        <dbReference type="EMBL" id="JAE23419.1"/>
    </source>
</evidence>
<accession>A0A0A9GJ06</accession>
<dbReference type="EMBL" id="GBRH01174477">
    <property type="protein sequence ID" value="JAE23419.1"/>
    <property type="molecule type" value="Transcribed_RNA"/>
</dbReference>
<reference evidence="2" key="1">
    <citation type="submission" date="2014-09" db="EMBL/GenBank/DDBJ databases">
        <authorList>
            <person name="Magalhaes I.L.F."/>
            <person name="Oliveira U."/>
            <person name="Santos F.R."/>
            <person name="Vidigal T.H.D.A."/>
            <person name="Brescovit A.D."/>
            <person name="Santos A.J."/>
        </authorList>
    </citation>
    <scope>NUCLEOTIDE SEQUENCE</scope>
    <source>
        <tissue evidence="2">Shoot tissue taken approximately 20 cm above the soil surface</tissue>
    </source>
</reference>
<protein>
    <submittedName>
        <fullName evidence="2">Uncharacterized protein</fullName>
    </submittedName>
</protein>
<evidence type="ECO:0000256" key="1">
    <source>
        <dbReference type="SAM" id="MobiDB-lite"/>
    </source>
</evidence>
<feature type="compositionally biased region" description="Polar residues" evidence="1">
    <location>
        <begin position="18"/>
        <end position="31"/>
    </location>
</feature>
<organism evidence="2">
    <name type="scientific">Arundo donax</name>
    <name type="common">Giant reed</name>
    <name type="synonym">Donax arundinaceus</name>
    <dbReference type="NCBI Taxonomy" id="35708"/>
    <lineage>
        <taxon>Eukaryota</taxon>
        <taxon>Viridiplantae</taxon>
        <taxon>Streptophyta</taxon>
        <taxon>Embryophyta</taxon>
        <taxon>Tracheophyta</taxon>
        <taxon>Spermatophyta</taxon>
        <taxon>Magnoliopsida</taxon>
        <taxon>Liliopsida</taxon>
        <taxon>Poales</taxon>
        <taxon>Poaceae</taxon>
        <taxon>PACMAD clade</taxon>
        <taxon>Arundinoideae</taxon>
        <taxon>Arundineae</taxon>
        <taxon>Arundo</taxon>
    </lineage>
</organism>
<dbReference type="AlphaFoldDB" id="A0A0A9GJ06"/>
<feature type="compositionally biased region" description="Basic residues" evidence="1">
    <location>
        <begin position="7"/>
        <end position="17"/>
    </location>
</feature>
<feature type="region of interest" description="Disordered" evidence="1">
    <location>
        <begin position="1"/>
        <end position="31"/>
    </location>
</feature>
<proteinExistence type="predicted"/>